<comment type="caution">
    <text evidence="1">The sequence shown here is derived from an EMBL/GenBank/DDBJ whole genome shotgun (WGS) entry which is preliminary data.</text>
</comment>
<evidence type="ECO:0000313" key="2">
    <source>
        <dbReference type="Proteomes" id="UP000768646"/>
    </source>
</evidence>
<evidence type="ECO:0000313" key="1">
    <source>
        <dbReference type="EMBL" id="KAG4304648.1"/>
    </source>
</evidence>
<sequence>MVHQTRNLNKKIEAPKHTLRAIVLADSYSNRFKPLTLEEPRCLLLLANIPLIEYTFEFLALGGVEEVYIFCHSHAQKIKEYIKQSKWNLPSSPFSVHTIISSENLSPGDMLRELDTKKLIESDFVLVNGDVVSNVSLKNMLKEHNARRKTNKNAIMTMLLRKASPFHHTRFLHEFISEKIRSETSVFVIEADTHQCLHYEPIQAKPRTKTISIDSEIFNDHTKIEIRNDLIDCHVDICSPEVPALLAENFDYQDIRKDFVHGILTSDLLGKTIYCYIVENNYAACVQSLQSYDIITKDVICRWAYPYVPDSNLLPNHSYKYARHNIYKEKNVILPRSVNLESKIVIGSETRLFENTTIASSTIGRNCIIGNNVKIENSYIWNNVVIGDECKIINSIVASNAILGKKSVIQDGAIISFNVEISEGVIISDGARLTSFISEKNTNNTFKSTDHTVVGIDGKGYIYTDSELSDEGSESETKPTDYSSLIYNIKELTISDTSLSSMLSEEFEQSRRRSSTAMTVLSDESDTINEYFYREALAGLEQAFDENHIIDNVILEMHSLRMSTNVSYSEVRNTIIMGFLNYILRQLSQGGKSVEDIVQQNIKKWIPLLEKMTFSDEDREEIILTLQELCSKRIEYMKCFPRLLKLFYTESIVEEDHIYLWFDNPKAKGGSLEKKRLYEIGSKFVTWLQNAEEETSD</sequence>
<accession>A0ACB7CAQ6</accession>
<reference evidence="1 2" key="1">
    <citation type="journal article" date="2021" name="Commun. Biol.">
        <title>Genomic insights into the host specific adaptation of the Pneumocystis genus.</title>
        <authorList>
            <person name="Cisse O.H."/>
            <person name="Ma L."/>
            <person name="Dekker J.P."/>
            <person name="Khil P.P."/>
            <person name="Youn J.-H."/>
            <person name="Brenchley J.M."/>
            <person name="Blair R."/>
            <person name="Pahar B."/>
            <person name="Chabe M."/>
            <person name="Van Rompay K.K.A."/>
            <person name="Keesler R."/>
            <person name="Sukura A."/>
            <person name="Hirsch V."/>
            <person name="Kutty G."/>
            <person name="Liu Y."/>
            <person name="Peng L."/>
            <person name="Chen J."/>
            <person name="Song J."/>
            <person name="Weissenbacher-Lang C."/>
            <person name="Xu J."/>
            <person name="Upham N.S."/>
            <person name="Stajich J.E."/>
            <person name="Cuomo C.A."/>
            <person name="Cushion M.T."/>
            <person name="Kovacs J.A."/>
        </authorList>
    </citation>
    <scope>NUCLEOTIDE SEQUENCE [LARGE SCALE GENOMIC DNA]</scope>
    <source>
        <strain evidence="1 2">RABM</strain>
    </source>
</reference>
<gene>
    <name evidence="1" type="ORF">PORY_002041</name>
</gene>
<dbReference type="EMBL" id="JABTEG010000007">
    <property type="protein sequence ID" value="KAG4304648.1"/>
    <property type="molecule type" value="Genomic_DNA"/>
</dbReference>
<name>A0ACB7CAQ6_9ASCO</name>
<dbReference type="Proteomes" id="UP000768646">
    <property type="component" value="Unassembled WGS sequence"/>
</dbReference>
<proteinExistence type="predicted"/>
<protein>
    <submittedName>
        <fullName evidence="1">Uncharacterized protein</fullName>
    </submittedName>
</protein>
<organism evidence="1 2">
    <name type="scientific">Pneumocystis oryctolagi</name>
    <dbReference type="NCBI Taxonomy" id="42067"/>
    <lineage>
        <taxon>Eukaryota</taxon>
        <taxon>Fungi</taxon>
        <taxon>Dikarya</taxon>
        <taxon>Ascomycota</taxon>
        <taxon>Taphrinomycotina</taxon>
        <taxon>Pneumocystomycetes</taxon>
        <taxon>Pneumocystaceae</taxon>
        <taxon>Pneumocystis</taxon>
    </lineage>
</organism>
<keyword evidence="2" id="KW-1185">Reference proteome</keyword>